<protein>
    <submittedName>
        <fullName evidence="1">Polyprotein-like</fullName>
    </submittedName>
</protein>
<accession>A0A392WAW0</accession>
<organism evidence="1 2">
    <name type="scientific">Trifolium medium</name>
    <dbReference type="NCBI Taxonomy" id="97028"/>
    <lineage>
        <taxon>Eukaryota</taxon>
        <taxon>Viridiplantae</taxon>
        <taxon>Streptophyta</taxon>
        <taxon>Embryophyta</taxon>
        <taxon>Tracheophyta</taxon>
        <taxon>Spermatophyta</taxon>
        <taxon>Magnoliopsida</taxon>
        <taxon>eudicotyledons</taxon>
        <taxon>Gunneridae</taxon>
        <taxon>Pentapetalae</taxon>
        <taxon>rosids</taxon>
        <taxon>fabids</taxon>
        <taxon>Fabales</taxon>
        <taxon>Fabaceae</taxon>
        <taxon>Papilionoideae</taxon>
        <taxon>50 kb inversion clade</taxon>
        <taxon>NPAAA clade</taxon>
        <taxon>Hologalegina</taxon>
        <taxon>IRL clade</taxon>
        <taxon>Trifolieae</taxon>
        <taxon>Trifolium</taxon>
    </lineage>
</organism>
<sequence length="51" mass="5929">MMIEPVLTEDWCPIHAVTTSGKPIYTDKIDEHFIWDVNPDMCDPGCDCWMQ</sequence>
<evidence type="ECO:0000313" key="2">
    <source>
        <dbReference type="Proteomes" id="UP000265520"/>
    </source>
</evidence>
<name>A0A392WAW0_9FABA</name>
<dbReference type="Proteomes" id="UP000265520">
    <property type="component" value="Unassembled WGS sequence"/>
</dbReference>
<feature type="non-terminal residue" evidence="1">
    <location>
        <position position="51"/>
    </location>
</feature>
<keyword evidence="2" id="KW-1185">Reference proteome</keyword>
<dbReference type="AlphaFoldDB" id="A0A392WAW0"/>
<comment type="caution">
    <text evidence="1">The sequence shown here is derived from an EMBL/GenBank/DDBJ whole genome shotgun (WGS) entry which is preliminary data.</text>
</comment>
<dbReference type="EMBL" id="LXQA011441546">
    <property type="protein sequence ID" value="MCI97376.1"/>
    <property type="molecule type" value="Genomic_DNA"/>
</dbReference>
<reference evidence="1 2" key="1">
    <citation type="journal article" date="2018" name="Front. Plant Sci.">
        <title>Red Clover (Trifolium pratense) and Zigzag Clover (T. medium) - A Picture of Genomic Similarities and Differences.</title>
        <authorList>
            <person name="Dluhosova J."/>
            <person name="Istvanek J."/>
            <person name="Nedelnik J."/>
            <person name="Repkova J."/>
        </authorList>
    </citation>
    <scope>NUCLEOTIDE SEQUENCE [LARGE SCALE GENOMIC DNA]</scope>
    <source>
        <strain evidence="2">cv. 10/8</strain>
        <tissue evidence="1">Leaf</tissue>
    </source>
</reference>
<proteinExistence type="predicted"/>
<evidence type="ECO:0000313" key="1">
    <source>
        <dbReference type="EMBL" id="MCI97376.1"/>
    </source>
</evidence>